<proteinExistence type="predicted"/>
<reference evidence="1 2" key="1">
    <citation type="submission" date="2017-11" db="EMBL/GenBank/DDBJ databases">
        <authorList>
            <person name="Seth-Smith MB H."/>
        </authorList>
    </citation>
    <scope>NUCLEOTIDE SEQUENCE [LARGE SCALE GENOMIC DNA]</scope>
    <source>
        <strain evidence="1">E</strain>
    </source>
</reference>
<gene>
    <name evidence="1" type="ORF">BSTAB16_5771</name>
</gene>
<sequence>MEENAAPTVVVTDGAAATDGGSLWIRISVNGQIGNYLLDRALTSRGTPRYDEIRGANGPLSKGERQELLLLLARIADPGMWAGIVDTFMQVLKQPAVE</sequence>
<organism evidence="1 2">
    <name type="scientific">Burkholderia stabilis</name>
    <dbReference type="NCBI Taxonomy" id="95485"/>
    <lineage>
        <taxon>Bacteria</taxon>
        <taxon>Pseudomonadati</taxon>
        <taxon>Pseudomonadota</taxon>
        <taxon>Betaproteobacteria</taxon>
        <taxon>Burkholderiales</taxon>
        <taxon>Burkholderiaceae</taxon>
        <taxon>Burkholderia</taxon>
        <taxon>Burkholderia cepacia complex</taxon>
    </lineage>
</organism>
<dbReference type="EMBL" id="LR025743">
    <property type="protein sequence ID" value="VBB15575.1"/>
    <property type="molecule type" value="Genomic_DNA"/>
</dbReference>
<dbReference type="AlphaFoldDB" id="A0AAJ5NC89"/>
<accession>A0AAJ5NC89</accession>
<evidence type="ECO:0000313" key="1">
    <source>
        <dbReference type="EMBL" id="VBB15575.1"/>
    </source>
</evidence>
<dbReference type="RefSeq" id="WP_122170972.1">
    <property type="nucleotide sequence ID" value="NZ_CADFDZ010000001.1"/>
</dbReference>
<protein>
    <submittedName>
        <fullName evidence="1">Uncharacterized protein</fullName>
    </submittedName>
</protein>
<dbReference type="Proteomes" id="UP000268684">
    <property type="component" value="Chromosome II"/>
</dbReference>
<name>A0AAJ5NC89_9BURK</name>
<dbReference type="GeneID" id="71058189"/>
<keyword evidence="2" id="KW-1185">Reference proteome</keyword>
<evidence type="ECO:0000313" key="2">
    <source>
        <dbReference type="Proteomes" id="UP000268684"/>
    </source>
</evidence>